<reference evidence="2" key="1">
    <citation type="submission" date="2018-01" db="EMBL/GenBank/DDBJ databases">
        <authorList>
            <person name="Mao J.F."/>
        </authorList>
    </citation>
    <scope>NUCLEOTIDE SEQUENCE</scope>
    <source>
        <strain evidence="2">Huo1</strain>
        <tissue evidence="2">Leaf</tissue>
    </source>
</reference>
<dbReference type="EMBL" id="PNBA02000001">
    <property type="protein sequence ID" value="KAG6437908.1"/>
    <property type="molecule type" value="Genomic_DNA"/>
</dbReference>
<evidence type="ECO:0000313" key="2">
    <source>
        <dbReference type="EMBL" id="KAG6437908.1"/>
    </source>
</evidence>
<feature type="compositionally biased region" description="Low complexity" evidence="1">
    <location>
        <begin position="99"/>
        <end position="110"/>
    </location>
</feature>
<accession>A0A8X9ADM6</accession>
<feature type="compositionally biased region" description="Polar residues" evidence="1">
    <location>
        <begin position="228"/>
        <end position="245"/>
    </location>
</feature>
<feature type="compositionally biased region" description="Polar residues" evidence="1">
    <location>
        <begin position="437"/>
        <end position="447"/>
    </location>
</feature>
<dbReference type="InterPro" id="IPR039300">
    <property type="entry name" value="JASON"/>
</dbReference>
<feature type="region of interest" description="Disordered" evidence="1">
    <location>
        <begin position="365"/>
        <end position="396"/>
    </location>
</feature>
<dbReference type="Proteomes" id="UP000298416">
    <property type="component" value="Unassembled WGS sequence"/>
</dbReference>
<evidence type="ECO:0000313" key="3">
    <source>
        <dbReference type="Proteomes" id="UP000298416"/>
    </source>
</evidence>
<comment type="caution">
    <text evidence="2">The sequence shown here is derived from an EMBL/GenBank/DDBJ whole genome shotgun (WGS) entry which is preliminary data.</text>
</comment>
<feature type="compositionally biased region" description="Polar residues" evidence="1">
    <location>
        <begin position="367"/>
        <end position="393"/>
    </location>
</feature>
<dbReference type="PANTHER" id="PTHR33318">
    <property type="entry name" value="ASPARTYL/GLUTAMYL-TRNA(ASN/GLN) AMIDOTRANSFERASE SUBUNIT"/>
    <property type="match status" value="1"/>
</dbReference>
<feature type="region of interest" description="Disordered" evidence="1">
    <location>
        <begin position="410"/>
        <end position="460"/>
    </location>
</feature>
<name>A0A8X9ADM6_SALSN</name>
<protein>
    <submittedName>
        <fullName evidence="2">Uncharacterized protein</fullName>
    </submittedName>
</protein>
<proteinExistence type="predicted"/>
<feature type="region of interest" description="Disordered" evidence="1">
    <location>
        <begin position="93"/>
        <end position="121"/>
    </location>
</feature>
<organism evidence="2">
    <name type="scientific">Salvia splendens</name>
    <name type="common">Scarlet sage</name>
    <dbReference type="NCBI Taxonomy" id="180675"/>
    <lineage>
        <taxon>Eukaryota</taxon>
        <taxon>Viridiplantae</taxon>
        <taxon>Streptophyta</taxon>
        <taxon>Embryophyta</taxon>
        <taxon>Tracheophyta</taxon>
        <taxon>Spermatophyta</taxon>
        <taxon>Magnoliopsida</taxon>
        <taxon>eudicotyledons</taxon>
        <taxon>Gunneridae</taxon>
        <taxon>Pentapetalae</taxon>
        <taxon>asterids</taxon>
        <taxon>lamiids</taxon>
        <taxon>Lamiales</taxon>
        <taxon>Lamiaceae</taxon>
        <taxon>Nepetoideae</taxon>
        <taxon>Mentheae</taxon>
        <taxon>Salviinae</taxon>
        <taxon>Salvia</taxon>
        <taxon>Salvia subgen. Calosphace</taxon>
        <taxon>core Calosphace</taxon>
    </lineage>
</organism>
<keyword evidence="3" id="KW-1185">Reference proteome</keyword>
<sequence>MGCFLGCFGGEKTQKRRRHRAHRASPQRHDPTACSMHFSSVFLFELVKEEVLSSRNRIQNVQQENKITPEQSVAETNPANMLLEVLELGNKSEAVEQGSLSPSTSPKKSPSPSPRKRVTFNSNVMTYEHVRVHDSIESLPDCAANEEDLKSPSHSQSLPKDDDSVASSVALYPPNHRYHNARESDDEAEEYGDSDLEDLDDEDDDEYDYYSDEDTDARFPGHRVWSESVETASMESRTGSSSPPATRQEVESSMLKTQLPDEEAKEFGSKTNARDRCDYINSVLNPVENITQWKAAKSKGTALVKPEKENLANFEAPRMSFSSEPIFRQAASSLKAKSHQSKNANQEIAVDASLSNWLGTPEVAPSKKTSFSGFETITKSPQTTTSEGCTSPMSFEDRPILGALTVEELRQISATPSPRKSPSRSPDEMPIIGSVGSYWNNSGSAKNSGEAASFKGIPNTTSKYREDKKVNWHSAPFETRLDRALTNIGAA</sequence>
<feature type="region of interest" description="Disordered" evidence="1">
    <location>
        <begin position="146"/>
        <end position="271"/>
    </location>
</feature>
<dbReference type="GO" id="GO:0007142">
    <property type="term" value="P:male meiosis II"/>
    <property type="evidence" value="ECO:0007669"/>
    <property type="project" value="InterPro"/>
</dbReference>
<dbReference type="PANTHER" id="PTHR33318:SF4">
    <property type="entry name" value="OS04G0511700 PROTEIN"/>
    <property type="match status" value="1"/>
</dbReference>
<feature type="compositionally biased region" description="Acidic residues" evidence="1">
    <location>
        <begin position="184"/>
        <end position="215"/>
    </location>
</feature>
<dbReference type="AlphaFoldDB" id="A0A8X9ADM6"/>
<evidence type="ECO:0000256" key="1">
    <source>
        <dbReference type="SAM" id="MobiDB-lite"/>
    </source>
</evidence>
<reference evidence="2" key="2">
    <citation type="submission" date="2020-08" db="EMBL/GenBank/DDBJ databases">
        <title>Plant Genome Project.</title>
        <authorList>
            <person name="Zhang R.-G."/>
        </authorList>
    </citation>
    <scope>NUCLEOTIDE SEQUENCE</scope>
    <source>
        <strain evidence="2">Huo1</strain>
        <tissue evidence="2">Leaf</tissue>
    </source>
</reference>
<gene>
    <name evidence="2" type="ORF">SASPL_102839</name>
</gene>